<dbReference type="InterPro" id="IPR027417">
    <property type="entry name" value="P-loop_NTPase"/>
</dbReference>
<dbReference type="Pfam" id="PF00005">
    <property type="entry name" value="ABC_tran"/>
    <property type="match status" value="1"/>
</dbReference>
<dbReference type="PANTHER" id="PTHR42781:SF4">
    <property type="entry name" value="SPERMIDINE_PUTRESCINE IMPORT ATP-BINDING PROTEIN POTA"/>
    <property type="match status" value="1"/>
</dbReference>
<dbReference type="GO" id="GO:0016887">
    <property type="term" value="F:ATP hydrolysis activity"/>
    <property type="evidence" value="ECO:0007669"/>
    <property type="project" value="InterPro"/>
</dbReference>
<evidence type="ECO:0000259" key="4">
    <source>
        <dbReference type="PROSITE" id="PS50893"/>
    </source>
</evidence>
<dbReference type="PROSITE" id="PS00211">
    <property type="entry name" value="ABC_TRANSPORTER_1"/>
    <property type="match status" value="1"/>
</dbReference>
<dbReference type="SUPFAM" id="SSF52540">
    <property type="entry name" value="P-loop containing nucleoside triphosphate hydrolases"/>
    <property type="match status" value="1"/>
</dbReference>
<keyword evidence="2" id="KW-0547">Nucleotide-binding</keyword>
<proteinExistence type="predicted"/>
<evidence type="ECO:0000256" key="3">
    <source>
        <dbReference type="ARBA" id="ARBA00022840"/>
    </source>
</evidence>
<dbReference type="PROSITE" id="PS50893">
    <property type="entry name" value="ABC_TRANSPORTER_2"/>
    <property type="match status" value="1"/>
</dbReference>
<dbReference type="InterPro" id="IPR003439">
    <property type="entry name" value="ABC_transporter-like_ATP-bd"/>
</dbReference>
<dbReference type="Proteomes" id="UP000001971">
    <property type="component" value="Chromosome"/>
</dbReference>
<organism evidence="5 6">
    <name type="scientific">Yersinia pestis bv. Antiqua (strain Antiqua)</name>
    <dbReference type="NCBI Taxonomy" id="360102"/>
    <lineage>
        <taxon>Bacteria</taxon>
        <taxon>Pseudomonadati</taxon>
        <taxon>Pseudomonadota</taxon>
        <taxon>Gammaproteobacteria</taxon>
        <taxon>Enterobacterales</taxon>
        <taxon>Yersiniaceae</taxon>
        <taxon>Yersinia</taxon>
    </lineage>
</organism>
<dbReference type="AlphaFoldDB" id="A0A0H2Y7U6"/>
<dbReference type="EMBL" id="CP000308">
    <property type="protein sequence ID" value="ABG13381.1"/>
    <property type="molecule type" value="Genomic_DNA"/>
</dbReference>
<dbReference type="Gene3D" id="2.40.50.100">
    <property type="match status" value="1"/>
</dbReference>
<name>A0A0H2Y7U6_YERPA</name>
<protein>
    <recommendedName>
        <fullName evidence="4">ABC transporter domain-containing protein</fullName>
    </recommendedName>
</protein>
<evidence type="ECO:0000313" key="6">
    <source>
        <dbReference type="Proteomes" id="UP000001971"/>
    </source>
</evidence>
<evidence type="ECO:0000256" key="1">
    <source>
        <dbReference type="ARBA" id="ARBA00022448"/>
    </source>
</evidence>
<reference evidence="5 6" key="1">
    <citation type="journal article" date="2006" name="J. Bacteriol.">
        <title>Complete genome sequence of Yersinia pestis strains Antiqua and Nepal516: evidence of gene reduction in an emerging pathogen.</title>
        <authorList>
            <person name="Chain P.S."/>
            <person name="Hu P."/>
            <person name="Malfatti S.A."/>
            <person name="Radnedge L."/>
            <person name="Larimer F."/>
            <person name="Vergez L.M."/>
            <person name="Worsham P."/>
            <person name="Chu M.C."/>
            <person name="Andersen G.L."/>
        </authorList>
    </citation>
    <scope>NUCLEOTIDE SEQUENCE [LARGE SCALE GENOMIC DNA]</scope>
    <source>
        <strain evidence="5 6">Antiqua</strain>
    </source>
</reference>
<dbReference type="InterPro" id="IPR017871">
    <property type="entry name" value="ABC_transporter-like_CS"/>
</dbReference>
<dbReference type="PANTHER" id="PTHR42781">
    <property type="entry name" value="SPERMIDINE/PUTRESCINE IMPORT ATP-BINDING PROTEIN POTA"/>
    <property type="match status" value="1"/>
</dbReference>
<evidence type="ECO:0000256" key="2">
    <source>
        <dbReference type="ARBA" id="ARBA00022741"/>
    </source>
</evidence>
<dbReference type="KEGG" id="ypa:YPA_1414"/>
<dbReference type="Gene3D" id="3.40.50.300">
    <property type="entry name" value="P-loop containing nucleotide triphosphate hydrolases"/>
    <property type="match status" value="1"/>
</dbReference>
<keyword evidence="1" id="KW-0813">Transport</keyword>
<evidence type="ECO:0000313" key="5">
    <source>
        <dbReference type="EMBL" id="ABG13381.1"/>
    </source>
</evidence>
<dbReference type="GO" id="GO:0005524">
    <property type="term" value="F:ATP binding"/>
    <property type="evidence" value="ECO:0007669"/>
    <property type="project" value="UniProtKB-KW"/>
</dbReference>
<gene>
    <name evidence="5" type="ordered locus">YPA_1414</name>
</gene>
<feature type="domain" description="ABC transporter" evidence="4">
    <location>
        <begin position="6"/>
        <end position="180"/>
    </location>
</feature>
<sequence length="301" mass="33581" precursor="true">MGPPFDFLLNICSCQTANCFNKSKGVFITDPKLKALLNPQPSWGFSGHKKVAINEQLARLAEALKQVGLESQRLKMPAQLSGGQQQRVALARAMITRPDVILFDEPLSNLDAKLRESVRFEIKELQRQYHLTSIYVTHDQAEALAMSDKIVVLNAGNVEQIGAPEEIYYRPTSRFVADFIGAANIDTAHITAAEQPGSWRVRCAMGEFYVHSTTPPRAEHCYICWRPEDVQFVGPHQSGDNHFTLTLEKMAFMGNLTEAWGHNDAGLSVRLQLIKKPPVVLGGRACFRLPENAIHFLEPVS</sequence>
<dbReference type="InterPro" id="IPR050093">
    <property type="entry name" value="ABC_SmlMolc_Importer"/>
</dbReference>
<keyword evidence="3" id="KW-0067">ATP-binding</keyword>
<accession>A0A0H2Y7U6</accession>